<dbReference type="RefSeq" id="WP_097328842.1">
    <property type="nucleotide sequence ID" value="NZ_OBDY01000044.1"/>
</dbReference>
<proteinExistence type="predicted"/>
<organism evidence="1 2">
    <name type="scientific">Paractinoplanes atraurantiacus</name>
    <dbReference type="NCBI Taxonomy" id="1036182"/>
    <lineage>
        <taxon>Bacteria</taxon>
        <taxon>Bacillati</taxon>
        <taxon>Actinomycetota</taxon>
        <taxon>Actinomycetes</taxon>
        <taxon>Micromonosporales</taxon>
        <taxon>Micromonosporaceae</taxon>
        <taxon>Paractinoplanes</taxon>
    </lineage>
</organism>
<dbReference type="EMBL" id="OBDY01000044">
    <property type="protein sequence ID" value="SNY72761.1"/>
    <property type="molecule type" value="Genomic_DNA"/>
</dbReference>
<evidence type="ECO:0000313" key="2">
    <source>
        <dbReference type="Proteomes" id="UP000219612"/>
    </source>
</evidence>
<dbReference type="Proteomes" id="UP000219612">
    <property type="component" value="Unassembled WGS sequence"/>
</dbReference>
<reference evidence="1 2" key="1">
    <citation type="submission" date="2017-09" db="EMBL/GenBank/DDBJ databases">
        <authorList>
            <person name="Ehlers B."/>
            <person name="Leendertz F.H."/>
        </authorList>
    </citation>
    <scope>NUCLEOTIDE SEQUENCE [LARGE SCALE GENOMIC DNA]</scope>
    <source>
        <strain evidence="1 2">CGMCC 4.6857</strain>
    </source>
</reference>
<dbReference type="NCBIfam" id="NF041638">
    <property type="entry name" value="QRL_CxxC_CxxC"/>
    <property type="match status" value="1"/>
</dbReference>
<keyword evidence="2" id="KW-1185">Reference proteome</keyword>
<protein>
    <submittedName>
        <fullName evidence="1">Uncharacterized protein</fullName>
    </submittedName>
</protein>
<dbReference type="AlphaFoldDB" id="A0A285KN99"/>
<dbReference type="OrthoDB" id="4553528at2"/>
<gene>
    <name evidence="1" type="ORF">SAMN05421748_1447</name>
</gene>
<accession>A0A285KN99</accession>
<sequence length="130" mass="14528">MTTTVITLDPAGQIHGLPTYPWQGAPQGMATRRQLAQLGLRKNGQDPAAQLLRPRRRRPPLVAYLYRIDLAAPRRPFTDAKRAAVHTAARSRQVCQGPCGRRDLGYIPPELTGRRCWQCWDQANTTTGGR</sequence>
<dbReference type="InterPro" id="IPR048142">
    <property type="entry name" value="QRL_CxxC_CxxC"/>
</dbReference>
<name>A0A285KN99_9ACTN</name>
<evidence type="ECO:0000313" key="1">
    <source>
        <dbReference type="EMBL" id="SNY72761.1"/>
    </source>
</evidence>